<dbReference type="InterPro" id="IPR036397">
    <property type="entry name" value="RNaseH_sf"/>
</dbReference>
<proteinExistence type="inferred from homology"/>
<reference evidence="10" key="1">
    <citation type="submission" date="2020-04" db="EMBL/GenBank/DDBJ databases">
        <authorList>
            <person name="Alioto T."/>
            <person name="Alioto T."/>
            <person name="Gomez Garrido J."/>
        </authorList>
    </citation>
    <scope>NUCLEOTIDE SEQUENCE</scope>
    <source>
        <strain evidence="10">A484AB</strain>
    </source>
</reference>
<dbReference type="InterPro" id="IPR004868">
    <property type="entry name" value="DNA-dir_DNA_pol_B_mt/vir"/>
</dbReference>
<comment type="catalytic activity">
    <reaction evidence="8">
        <text>DNA(n) + a 2'-deoxyribonucleoside 5'-triphosphate = DNA(n+1) + diphosphate</text>
        <dbReference type="Rhea" id="RHEA:22508"/>
        <dbReference type="Rhea" id="RHEA-COMP:17339"/>
        <dbReference type="Rhea" id="RHEA-COMP:17340"/>
        <dbReference type="ChEBI" id="CHEBI:33019"/>
        <dbReference type="ChEBI" id="CHEBI:61560"/>
        <dbReference type="ChEBI" id="CHEBI:173112"/>
        <dbReference type="EC" id="2.7.7.7"/>
    </reaction>
</comment>
<gene>
    <name evidence="10" type="ORF">PACLA_8A000616</name>
</gene>
<keyword evidence="11" id="KW-1185">Reference proteome</keyword>
<dbReference type="PANTHER" id="PTHR33568">
    <property type="entry name" value="DNA POLYMERASE"/>
    <property type="match status" value="1"/>
</dbReference>
<comment type="caution">
    <text evidence="10">The sequence shown here is derived from an EMBL/GenBank/DDBJ whole genome shotgun (WGS) entry which is preliminary data.</text>
</comment>
<keyword evidence="3" id="KW-0808">Transferase</keyword>
<dbReference type="GO" id="GO:0003677">
    <property type="term" value="F:DNA binding"/>
    <property type="evidence" value="ECO:0007669"/>
    <property type="project" value="UniProtKB-KW"/>
</dbReference>
<dbReference type="EMBL" id="CACRXK020005537">
    <property type="protein sequence ID" value="CAB4006544.1"/>
    <property type="molecule type" value="Genomic_DNA"/>
</dbReference>
<dbReference type="Proteomes" id="UP001152795">
    <property type="component" value="Unassembled WGS sequence"/>
</dbReference>
<keyword evidence="5" id="KW-0235">DNA replication</keyword>
<dbReference type="SUPFAM" id="SSF53098">
    <property type="entry name" value="Ribonuclease H-like"/>
    <property type="match status" value="1"/>
</dbReference>
<keyword evidence="4" id="KW-0548">Nucleotidyltransferase</keyword>
<dbReference type="GO" id="GO:0006260">
    <property type="term" value="P:DNA replication"/>
    <property type="evidence" value="ECO:0007669"/>
    <property type="project" value="UniProtKB-KW"/>
</dbReference>
<dbReference type="EC" id="2.7.7.7" evidence="2"/>
<evidence type="ECO:0000256" key="5">
    <source>
        <dbReference type="ARBA" id="ARBA00022705"/>
    </source>
</evidence>
<dbReference type="GO" id="GO:0003887">
    <property type="term" value="F:DNA-directed DNA polymerase activity"/>
    <property type="evidence" value="ECO:0007669"/>
    <property type="project" value="UniProtKB-KW"/>
</dbReference>
<evidence type="ECO:0000256" key="6">
    <source>
        <dbReference type="ARBA" id="ARBA00022932"/>
    </source>
</evidence>
<evidence type="ECO:0000259" key="9">
    <source>
        <dbReference type="Pfam" id="PF03175"/>
    </source>
</evidence>
<evidence type="ECO:0000256" key="8">
    <source>
        <dbReference type="ARBA" id="ARBA00049244"/>
    </source>
</evidence>
<comment type="similarity">
    <text evidence="1">Belongs to the DNA polymerase type-B family.</text>
</comment>
<accession>A0A7D9IGT3</accession>
<organism evidence="10 11">
    <name type="scientific">Paramuricea clavata</name>
    <name type="common">Red gorgonian</name>
    <name type="synonym">Violescent sea-whip</name>
    <dbReference type="NCBI Taxonomy" id="317549"/>
    <lineage>
        <taxon>Eukaryota</taxon>
        <taxon>Metazoa</taxon>
        <taxon>Cnidaria</taxon>
        <taxon>Anthozoa</taxon>
        <taxon>Octocorallia</taxon>
        <taxon>Malacalcyonacea</taxon>
        <taxon>Plexauridae</taxon>
        <taxon>Paramuricea</taxon>
    </lineage>
</organism>
<dbReference type="Pfam" id="PF03175">
    <property type="entry name" value="DNA_pol_B_2"/>
    <property type="match status" value="1"/>
</dbReference>
<feature type="domain" description="DNA-directed DNA polymerase family B mitochondria/virus" evidence="9">
    <location>
        <begin position="147"/>
        <end position="261"/>
    </location>
</feature>
<dbReference type="Gene3D" id="3.30.420.10">
    <property type="entry name" value="Ribonuclease H-like superfamily/Ribonuclease H"/>
    <property type="match status" value="1"/>
</dbReference>
<dbReference type="OrthoDB" id="6747542at2759"/>
<evidence type="ECO:0000256" key="7">
    <source>
        <dbReference type="ARBA" id="ARBA00023125"/>
    </source>
</evidence>
<evidence type="ECO:0000256" key="3">
    <source>
        <dbReference type="ARBA" id="ARBA00022679"/>
    </source>
</evidence>
<keyword evidence="7" id="KW-0238">DNA-binding</keyword>
<dbReference type="AlphaFoldDB" id="A0A7D9IGT3"/>
<evidence type="ECO:0000256" key="1">
    <source>
        <dbReference type="ARBA" id="ARBA00005755"/>
    </source>
</evidence>
<evidence type="ECO:0000313" key="10">
    <source>
        <dbReference type="EMBL" id="CAB4006544.1"/>
    </source>
</evidence>
<dbReference type="InterPro" id="IPR012337">
    <property type="entry name" value="RNaseH-like_sf"/>
</dbReference>
<protein>
    <recommendedName>
        <fullName evidence="2">DNA-directed DNA polymerase</fullName>
        <ecNumber evidence="2">2.7.7.7</ecNumber>
    </recommendedName>
</protein>
<evidence type="ECO:0000256" key="4">
    <source>
        <dbReference type="ARBA" id="ARBA00022695"/>
    </source>
</evidence>
<evidence type="ECO:0000256" key="2">
    <source>
        <dbReference type="ARBA" id="ARBA00012417"/>
    </source>
</evidence>
<dbReference type="PANTHER" id="PTHR33568:SF3">
    <property type="entry name" value="DNA-DIRECTED DNA POLYMERASE"/>
    <property type="match status" value="1"/>
</dbReference>
<dbReference type="GO" id="GO:0000166">
    <property type="term" value="F:nucleotide binding"/>
    <property type="evidence" value="ECO:0007669"/>
    <property type="project" value="InterPro"/>
</dbReference>
<keyword evidence="6" id="KW-0239">DNA-directed DNA polymerase</keyword>
<name>A0A7D9IGT3_PARCT</name>
<evidence type="ECO:0000313" key="11">
    <source>
        <dbReference type="Proteomes" id="UP001152795"/>
    </source>
</evidence>
<sequence length="286" mass="33293">MFKSQACFDRHKQSSGKSICATLVRCPDCHGLIKRYKRDSHHWGMSKCPICKEYTRPGDHRCYMQPVEKRNEGLSDSDDSSEHPEDDVTEGEYDQVLFFDFECRQENGNHEPNLCVIQNEAGDEWVFEGDNTRNEFSEWLFQKERANCMVMAHNFQGYDSYFILQYLREKGVKYDVIMRGAKVLFLSVDMFKIKFIDSLNFIPMRLADFPKTFGIDELAKGYFPHLIKLIQGEFKGHSDEQHAEGEDTLDMDKTVENISTKKTSIPTHATEYREDVDNSEIEIKST</sequence>